<dbReference type="AlphaFoldDB" id="A0AAN7VED3"/>
<evidence type="ECO:0000313" key="3">
    <source>
        <dbReference type="Proteomes" id="UP001329430"/>
    </source>
</evidence>
<reference evidence="2 3" key="1">
    <citation type="journal article" date="2024" name="Insects">
        <title>An Improved Chromosome-Level Genome Assembly of the Firefly Pyrocoelia pectoralis.</title>
        <authorList>
            <person name="Fu X."/>
            <person name="Meyer-Rochow V.B."/>
            <person name="Ballantyne L."/>
            <person name="Zhu X."/>
        </authorList>
    </citation>
    <scope>NUCLEOTIDE SEQUENCE [LARGE SCALE GENOMIC DNA]</scope>
    <source>
        <strain evidence="2">XCY_ONT2</strain>
    </source>
</reference>
<name>A0AAN7VED3_9COLE</name>
<keyword evidence="1" id="KW-0732">Signal</keyword>
<dbReference type="Proteomes" id="UP001329430">
    <property type="component" value="Chromosome 5"/>
</dbReference>
<feature type="chain" id="PRO_5043021658" evidence="1">
    <location>
        <begin position="24"/>
        <end position="591"/>
    </location>
</feature>
<feature type="signal peptide" evidence="1">
    <location>
        <begin position="1"/>
        <end position="23"/>
    </location>
</feature>
<evidence type="ECO:0000313" key="2">
    <source>
        <dbReference type="EMBL" id="KAK5643743.1"/>
    </source>
</evidence>
<gene>
    <name evidence="2" type="ORF">RI129_007588</name>
</gene>
<keyword evidence="3" id="KW-1185">Reference proteome</keyword>
<protein>
    <submittedName>
        <fullName evidence="2">Uncharacterized protein</fullName>
    </submittedName>
</protein>
<sequence length="591" mass="66327">MRSRNRRWLLAWTLSSLFPYIMVYEVATEYDDPSKNNSKEARGIFTPRMDYDQWTPLGRGDPLKNDPTYDYVPPVLDRVHYWIEPSSRKPDSITSGETQKTEILVLGVSSKKPSTGASVAADSRKDTYDPFLKFVEGPKFGMQSNYQRMSRPTYSYYHQSSVFPTKNKIEDLLSTKDDHDIPYTFLMPPPVESNEKNLPIFPQTLTSLAITENPLTTVSVTSNPSGFTIQQSNLLYHTTTVGNQNEFRDQNYFGTAGASSSQVTWRTPIMNFKLQENSSKLHDSTTYKGNPIINDVGSILRDNPQVMHKGQVTDDDLDIANTYVNIGKPEAQMHSPSDMKISSVSVEPPKSFKHSPILLQLMNPDFGTSKVTPITLQTLNTMQTMQPPPILHTPIFANSLHSLLQGEVTTDSSKVTPFNKLKGSLINSSPTVTTATSLTTDPLFKHYKQPNEPLRGPMYLIIQGHSKVKTYGPSKQVHGISVQEINEIPTSDDQYVVKHLHGYKKETNEGRLRQGRSSMLQTLSHVVQTGLGAIDFSENEANRRNDDVQETELIVSYDVSSQTDVTSERYYKGIVEAGDVARNIKNGLGKR</sequence>
<accession>A0AAN7VED3</accession>
<proteinExistence type="predicted"/>
<evidence type="ECO:0000256" key="1">
    <source>
        <dbReference type="SAM" id="SignalP"/>
    </source>
</evidence>
<organism evidence="2 3">
    <name type="scientific">Pyrocoelia pectoralis</name>
    <dbReference type="NCBI Taxonomy" id="417401"/>
    <lineage>
        <taxon>Eukaryota</taxon>
        <taxon>Metazoa</taxon>
        <taxon>Ecdysozoa</taxon>
        <taxon>Arthropoda</taxon>
        <taxon>Hexapoda</taxon>
        <taxon>Insecta</taxon>
        <taxon>Pterygota</taxon>
        <taxon>Neoptera</taxon>
        <taxon>Endopterygota</taxon>
        <taxon>Coleoptera</taxon>
        <taxon>Polyphaga</taxon>
        <taxon>Elateriformia</taxon>
        <taxon>Elateroidea</taxon>
        <taxon>Lampyridae</taxon>
        <taxon>Lampyrinae</taxon>
        <taxon>Pyrocoelia</taxon>
    </lineage>
</organism>
<comment type="caution">
    <text evidence="2">The sequence shown here is derived from an EMBL/GenBank/DDBJ whole genome shotgun (WGS) entry which is preliminary data.</text>
</comment>
<dbReference type="EMBL" id="JAVRBK010000005">
    <property type="protein sequence ID" value="KAK5643743.1"/>
    <property type="molecule type" value="Genomic_DNA"/>
</dbReference>